<reference evidence="1 2" key="1">
    <citation type="submission" date="2023-03" db="EMBL/GenBank/DDBJ databases">
        <title>High recombination rates correlate with genetic variation in Cardiocondyla obscurior ants.</title>
        <authorList>
            <person name="Errbii M."/>
        </authorList>
    </citation>
    <scope>NUCLEOTIDE SEQUENCE [LARGE SCALE GENOMIC DNA]</scope>
    <source>
        <strain evidence="1">Alpha-2009</strain>
        <tissue evidence="1">Whole body</tissue>
    </source>
</reference>
<sequence>MNIDVQILKRERYNFKDLSCMCVYACMNVQQIYPWPKCVDDRHRSRINDDLDRDQDGGVDLLHKKKILKNSKRTVFSKRNCKFREKERERERVRTHSKGLIEFEFKRREIAEDPAQTRILRQNLGLQEKRRPR</sequence>
<keyword evidence="2" id="KW-1185">Reference proteome</keyword>
<dbReference type="Proteomes" id="UP001430953">
    <property type="component" value="Unassembled WGS sequence"/>
</dbReference>
<evidence type="ECO:0000313" key="1">
    <source>
        <dbReference type="EMBL" id="KAL0099410.1"/>
    </source>
</evidence>
<dbReference type="EMBL" id="JADYXP020000028">
    <property type="protein sequence ID" value="KAL0099410.1"/>
    <property type="molecule type" value="Genomic_DNA"/>
</dbReference>
<name>A0AAW2E8X5_9HYME</name>
<gene>
    <name evidence="1" type="ORF">PUN28_020149</name>
</gene>
<proteinExistence type="predicted"/>
<dbReference type="AlphaFoldDB" id="A0AAW2E8X5"/>
<accession>A0AAW2E8X5</accession>
<evidence type="ECO:0000313" key="2">
    <source>
        <dbReference type="Proteomes" id="UP001430953"/>
    </source>
</evidence>
<comment type="caution">
    <text evidence="1">The sequence shown here is derived from an EMBL/GenBank/DDBJ whole genome shotgun (WGS) entry which is preliminary data.</text>
</comment>
<organism evidence="1 2">
    <name type="scientific">Cardiocondyla obscurior</name>
    <dbReference type="NCBI Taxonomy" id="286306"/>
    <lineage>
        <taxon>Eukaryota</taxon>
        <taxon>Metazoa</taxon>
        <taxon>Ecdysozoa</taxon>
        <taxon>Arthropoda</taxon>
        <taxon>Hexapoda</taxon>
        <taxon>Insecta</taxon>
        <taxon>Pterygota</taxon>
        <taxon>Neoptera</taxon>
        <taxon>Endopterygota</taxon>
        <taxon>Hymenoptera</taxon>
        <taxon>Apocrita</taxon>
        <taxon>Aculeata</taxon>
        <taxon>Formicoidea</taxon>
        <taxon>Formicidae</taxon>
        <taxon>Myrmicinae</taxon>
        <taxon>Cardiocondyla</taxon>
    </lineage>
</organism>
<protein>
    <submittedName>
        <fullName evidence="1">Uncharacterized protein</fullName>
    </submittedName>
</protein>